<reference evidence="16 17" key="1">
    <citation type="submission" date="2015-06" db="EMBL/GenBank/DDBJ databases">
        <title>Draft genome of the moderately acidophilic sulfate reducer Candidatus Desulfosporosinus acididurans strain M1.</title>
        <authorList>
            <person name="Poehlein A."/>
            <person name="Petzsch P."/>
            <person name="Johnson B.D."/>
            <person name="Schloemann M."/>
            <person name="Daniel R."/>
            <person name="Muehling M."/>
        </authorList>
    </citation>
    <scope>NUCLEOTIDE SEQUENCE [LARGE SCALE GENOMIC DNA]</scope>
    <source>
        <strain evidence="16 17">M1</strain>
    </source>
</reference>
<keyword evidence="8 12" id="KW-0249">Electron transport</keyword>
<dbReference type="InterPro" id="IPR036280">
    <property type="entry name" value="Multihaem_cyt_sf"/>
</dbReference>
<evidence type="ECO:0000256" key="13">
    <source>
        <dbReference type="PIRSR" id="PIRSR000013-1"/>
    </source>
</evidence>
<feature type="binding site" description="axial binding residue" evidence="14">
    <location>
        <position position="72"/>
    </location>
    <ligand>
        <name>heme</name>
        <dbReference type="ChEBI" id="CHEBI:30413"/>
        <label>2</label>
    </ligand>
    <ligandPart>
        <name>Fe</name>
        <dbReference type="ChEBI" id="CHEBI:18248"/>
    </ligandPart>
</feature>
<dbReference type="GO" id="GO:0020037">
    <property type="term" value="F:heme binding"/>
    <property type="evidence" value="ECO:0007669"/>
    <property type="project" value="InterPro"/>
</dbReference>
<feature type="binding site" description="covalent" evidence="13">
    <location>
        <position position="157"/>
    </location>
    <ligand>
        <name>heme</name>
        <dbReference type="ChEBI" id="CHEBI:30413"/>
        <label>4</label>
    </ligand>
</feature>
<organism evidence="16 17">
    <name type="scientific">Desulfosporosinus acididurans</name>
    <dbReference type="NCBI Taxonomy" id="476652"/>
    <lineage>
        <taxon>Bacteria</taxon>
        <taxon>Bacillati</taxon>
        <taxon>Bacillota</taxon>
        <taxon>Clostridia</taxon>
        <taxon>Eubacteriales</taxon>
        <taxon>Desulfitobacteriaceae</taxon>
        <taxon>Desulfosporosinus</taxon>
    </lineage>
</organism>
<evidence type="ECO:0000313" key="16">
    <source>
        <dbReference type="EMBL" id="KLU65551.1"/>
    </source>
</evidence>
<dbReference type="GO" id="GO:0005886">
    <property type="term" value="C:plasma membrane"/>
    <property type="evidence" value="ECO:0007669"/>
    <property type="project" value="UniProtKB-SubCell"/>
</dbReference>
<evidence type="ECO:0000256" key="8">
    <source>
        <dbReference type="ARBA" id="ARBA00022982"/>
    </source>
</evidence>
<dbReference type="PANTHER" id="PTHR30333">
    <property type="entry name" value="CYTOCHROME C-TYPE PROTEIN"/>
    <property type="match status" value="1"/>
</dbReference>
<proteinExistence type="inferred from homology"/>
<dbReference type="Pfam" id="PF03264">
    <property type="entry name" value="Cytochrom_NNT"/>
    <property type="match status" value="1"/>
</dbReference>
<sequence length="176" mass="18748">MAPNEGQPAKANKAQRTVLIGLLVLVVLLVGAYAGMHYTSRPQFCTSCHEIAPQVASWEKGPHKSVECLSCHAAPGNLGYIVRKVSSYKELYLHFTHQVPSQIQWTPHIDACLYCHSGKDSAYPNAKNITLAPGSAPNAPPISHQPMISGNVNCISCHGNVGHATPSGSTPSTPSQ</sequence>
<dbReference type="GO" id="GO:0019333">
    <property type="term" value="P:denitrification pathway"/>
    <property type="evidence" value="ECO:0007669"/>
    <property type="project" value="InterPro"/>
</dbReference>
<feature type="binding site" description="axial binding residue" evidence="14">
    <location>
        <position position="163"/>
    </location>
    <ligand>
        <name>heme</name>
        <dbReference type="ChEBI" id="CHEBI:30413"/>
        <label>2</label>
    </ligand>
    <ligandPart>
        <name>Fe</name>
        <dbReference type="ChEBI" id="CHEBI:18248"/>
    </ligandPart>
</feature>
<dbReference type="GO" id="GO:0009055">
    <property type="term" value="F:electron transfer activity"/>
    <property type="evidence" value="ECO:0007669"/>
    <property type="project" value="TreeGrafter"/>
</dbReference>
<evidence type="ECO:0000256" key="11">
    <source>
        <dbReference type="ARBA" id="ARBA00023136"/>
    </source>
</evidence>
<keyword evidence="4" id="KW-1003">Cell membrane</keyword>
<evidence type="ECO:0000256" key="5">
    <source>
        <dbReference type="ARBA" id="ARBA00022617"/>
    </source>
</evidence>
<comment type="cofactor">
    <cofactor evidence="13">
        <name>heme</name>
        <dbReference type="ChEBI" id="CHEBI:30413"/>
    </cofactor>
    <text evidence="13">Binds 4 heme groups per subunit.</text>
</comment>
<feature type="binding site" description="covalent" evidence="13">
    <location>
        <position position="48"/>
    </location>
    <ligand>
        <name>heme</name>
        <dbReference type="ChEBI" id="CHEBI:30413"/>
        <label>1</label>
    </ligand>
</feature>
<dbReference type="EMBL" id="LDZY01000008">
    <property type="protein sequence ID" value="KLU65551.1"/>
    <property type="molecule type" value="Genomic_DNA"/>
</dbReference>
<gene>
    <name evidence="16" type="primary">torC</name>
    <name evidence="16" type="ORF">DEAC_c26880</name>
</gene>
<comment type="subcellular location">
    <subcellularLocation>
        <location evidence="1">Cell membrane</location>
        <topology evidence="1">Single-pass membrane protein</topology>
    </subcellularLocation>
</comment>
<feature type="domain" description="NapC/NirT cytochrome c N-terminal" evidence="15">
    <location>
        <begin position="14"/>
        <end position="102"/>
    </location>
</feature>
<dbReference type="Proteomes" id="UP000036356">
    <property type="component" value="Unassembled WGS sequence"/>
</dbReference>
<protein>
    <recommendedName>
        <fullName evidence="12">Cytochrome c-type protein</fullName>
    </recommendedName>
</protein>
<name>A0A0J1ILI4_9FIRM</name>
<evidence type="ECO:0000256" key="7">
    <source>
        <dbReference type="ARBA" id="ARBA00022723"/>
    </source>
</evidence>
<keyword evidence="11" id="KW-0472">Membrane</keyword>
<dbReference type="PANTHER" id="PTHR30333:SF1">
    <property type="entry name" value="CYTOCHROME C-TYPE PROTEIN NAPC"/>
    <property type="match status" value="1"/>
</dbReference>
<evidence type="ECO:0000256" key="6">
    <source>
        <dbReference type="ARBA" id="ARBA00022692"/>
    </source>
</evidence>
<feature type="binding site" description="covalent" evidence="13">
    <location>
        <position position="71"/>
    </location>
    <ligand>
        <name>heme</name>
        <dbReference type="ChEBI" id="CHEBI:30413"/>
        <label>2</label>
    </ligand>
</feature>
<feature type="binding site" description="covalent" evidence="13">
    <location>
        <position position="68"/>
    </location>
    <ligand>
        <name>heme</name>
        <dbReference type="ChEBI" id="CHEBI:30413"/>
        <label>2</label>
    </ligand>
</feature>
<feature type="binding site" description="covalent" evidence="13">
    <location>
        <position position="45"/>
    </location>
    <ligand>
        <name>heme</name>
        <dbReference type="ChEBI" id="CHEBI:30413"/>
        <label>1</label>
    </ligand>
</feature>
<dbReference type="PIRSF" id="PIRSF000013">
    <property type="entry name" value="4_hem_cytochrm_NapC"/>
    <property type="match status" value="1"/>
</dbReference>
<evidence type="ECO:0000256" key="9">
    <source>
        <dbReference type="ARBA" id="ARBA00022989"/>
    </source>
</evidence>
<feature type="binding site" description="axial binding residue" evidence="14">
    <location>
        <position position="158"/>
    </location>
    <ligand>
        <name>heme</name>
        <dbReference type="ChEBI" id="CHEBI:30413"/>
        <label>4</label>
    </ligand>
    <ligandPart>
        <name>Fe</name>
        <dbReference type="ChEBI" id="CHEBI:18248"/>
    </ligandPart>
</feature>
<dbReference type="InterPro" id="IPR024717">
    <property type="entry name" value="NapC/NirT/NrfH"/>
</dbReference>
<evidence type="ECO:0000313" key="17">
    <source>
        <dbReference type="Proteomes" id="UP000036356"/>
    </source>
</evidence>
<keyword evidence="10 12" id="KW-0408">Iron</keyword>
<accession>A0A0J1ILI4</accession>
<evidence type="ECO:0000259" key="15">
    <source>
        <dbReference type="Pfam" id="PF03264"/>
    </source>
</evidence>
<evidence type="ECO:0000256" key="3">
    <source>
        <dbReference type="ARBA" id="ARBA00022448"/>
    </source>
</evidence>
<evidence type="ECO:0000256" key="14">
    <source>
        <dbReference type="PIRSR" id="PIRSR000013-2"/>
    </source>
</evidence>
<dbReference type="GO" id="GO:0046872">
    <property type="term" value="F:metal ion binding"/>
    <property type="evidence" value="ECO:0007669"/>
    <property type="project" value="UniProtKB-KW"/>
</dbReference>
<dbReference type="Gene3D" id="1.10.3820.10">
    <property type="entry name" value="Di-heme elbow motif domain"/>
    <property type="match status" value="1"/>
</dbReference>
<dbReference type="RefSeq" id="WP_047810506.1">
    <property type="nucleotide sequence ID" value="NZ_LDZY01000008.1"/>
</dbReference>
<comment type="caution">
    <text evidence="16">The sequence shown here is derived from an EMBL/GenBank/DDBJ whole genome shotgun (WGS) entry which is preliminary data.</text>
</comment>
<dbReference type="InterPro" id="IPR005126">
    <property type="entry name" value="NapC/NirT_cyt_c_N"/>
</dbReference>
<feature type="binding site" description="axial binding residue" evidence="14">
    <location>
        <position position="90"/>
    </location>
    <ligand>
        <name>heme</name>
        <dbReference type="ChEBI" id="CHEBI:30413"/>
        <label>1</label>
    </ligand>
    <ligandPart>
        <name>Fe</name>
        <dbReference type="ChEBI" id="CHEBI:18248"/>
    </ligandPart>
</feature>
<dbReference type="PATRIC" id="fig|476652.3.peg.2812"/>
<dbReference type="SUPFAM" id="SSF48695">
    <property type="entry name" value="Multiheme cytochromes"/>
    <property type="match status" value="1"/>
</dbReference>
<feature type="binding site" description="covalent" evidence="13">
    <location>
        <position position="154"/>
    </location>
    <ligand>
        <name>heme</name>
        <dbReference type="ChEBI" id="CHEBI:30413"/>
        <label>4</label>
    </ligand>
</feature>
<dbReference type="InterPro" id="IPR038266">
    <property type="entry name" value="NapC/NirT_cytc_sf"/>
</dbReference>
<comment type="PTM">
    <text evidence="12">Binds 4 heme groups per subunit.</text>
</comment>
<evidence type="ECO:0000256" key="2">
    <source>
        <dbReference type="ARBA" id="ARBA00007395"/>
    </source>
</evidence>
<evidence type="ECO:0000256" key="1">
    <source>
        <dbReference type="ARBA" id="ARBA00004162"/>
    </source>
</evidence>
<dbReference type="InterPro" id="IPR051174">
    <property type="entry name" value="Cytochrome_c-type_ET"/>
</dbReference>
<keyword evidence="5 12" id="KW-0349">Heme</keyword>
<evidence type="ECO:0000256" key="4">
    <source>
        <dbReference type="ARBA" id="ARBA00022475"/>
    </source>
</evidence>
<evidence type="ECO:0000256" key="12">
    <source>
        <dbReference type="PIRNR" id="PIRNR000013"/>
    </source>
</evidence>
<keyword evidence="17" id="KW-1185">Reference proteome</keyword>
<evidence type="ECO:0000256" key="10">
    <source>
        <dbReference type="ARBA" id="ARBA00023004"/>
    </source>
</evidence>
<comment type="similarity">
    <text evidence="2">Belongs to the NapC/NirT/NrfH family.</text>
</comment>
<keyword evidence="7 12" id="KW-0479">Metal-binding</keyword>
<keyword evidence="6" id="KW-0812">Transmembrane</keyword>
<dbReference type="STRING" id="476652.DEAC_c26880"/>
<keyword evidence="9" id="KW-1133">Transmembrane helix</keyword>
<feature type="binding site" description="axial binding residue" evidence="14">
    <location>
        <position position="63"/>
    </location>
    <ligand>
        <name>heme</name>
        <dbReference type="ChEBI" id="CHEBI:30413"/>
        <label>3</label>
    </ligand>
    <ligandPart>
        <name>Fe</name>
        <dbReference type="ChEBI" id="CHEBI:18248"/>
    </ligandPart>
</feature>
<dbReference type="AlphaFoldDB" id="A0A0J1ILI4"/>
<dbReference type="GO" id="GO:0009061">
    <property type="term" value="P:anaerobic respiration"/>
    <property type="evidence" value="ECO:0007669"/>
    <property type="project" value="TreeGrafter"/>
</dbReference>
<keyword evidence="3 12" id="KW-0813">Transport</keyword>